<accession>A0AC11EGP2</accession>
<reference evidence="1" key="1">
    <citation type="submission" date="2020-11" db="EMBL/GenBank/DDBJ databases">
        <authorList>
            <person name="Davenport K.M."/>
            <person name="Bickhart D.M."/>
            <person name="Smith T.P.L."/>
            <person name="Murdoch B.M."/>
            <person name="Rosen B.D."/>
        </authorList>
    </citation>
    <scope>NUCLEOTIDE SEQUENCE [LARGE SCALE GENOMIC DNA]</scope>
    <source>
        <strain evidence="1">OAR_USU_Benz2616</strain>
    </source>
</reference>
<name>A0AC11EGP2_SHEEP</name>
<dbReference type="Ensembl" id="ENSOART00020066095.1">
    <property type="protein sequence ID" value="ENSOARP00020058558.1"/>
    <property type="gene ID" value="ENSOARG00020037377.1"/>
</dbReference>
<organism evidence="1">
    <name type="scientific">Ovis aries</name>
    <name type="common">Sheep</name>
    <dbReference type="NCBI Taxonomy" id="9940"/>
    <lineage>
        <taxon>Eukaryota</taxon>
        <taxon>Metazoa</taxon>
        <taxon>Chordata</taxon>
        <taxon>Craniata</taxon>
        <taxon>Vertebrata</taxon>
        <taxon>Euteleostomi</taxon>
        <taxon>Mammalia</taxon>
        <taxon>Eutheria</taxon>
        <taxon>Laurasiatheria</taxon>
        <taxon>Artiodactyla</taxon>
        <taxon>Ruminantia</taxon>
        <taxon>Pecora</taxon>
        <taxon>Bovidae</taxon>
        <taxon>Caprinae</taxon>
        <taxon>Ovis</taxon>
    </lineage>
</organism>
<reference evidence="1" key="2">
    <citation type="submission" date="2025-08" db="UniProtKB">
        <authorList>
            <consortium name="Ensembl"/>
        </authorList>
    </citation>
    <scope>IDENTIFICATION</scope>
</reference>
<evidence type="ECO:0000313" key="1">
    <source>
        <dbReference type="Ensembl" id="ENSOARP00020058558.1"/>
    </source>
</evidence>
<proteinExistence type="predicted"/>
<reference evidence="1" key="3">
    <citation type="submission" date="2025-09" db="UniProtKB">
        <authorList>
            <consortium name="Ensembl"/>
        </authorList>
    </citation>
    <scope>IDENTIFICATION</scope>
</reference>
<protein>
    <submittedName>
        <fullName evidence="1">Uncharacterized protein</fullName>
    </submittedName>
</protein>
<sequence>PEKLRGDSQRQPRRDLLAHTRPIKCRQSDSNSCPWCSEGTKQFSSAAWGTSVPLQPCCSERSHLNAVGGARSSRSHSQASGTPRTRHQGPREPGIWDSHPLTLPKSCSTCGTTGHGSHHPIGSLLEFSSGSGLHPHLWRQRRWRKEFQPGHQGHDGRARLPVEPVRDAEAQPVPQPAPGSPSRAGEADAAGGPELVREPPEDATREVSLLQSLKVLFVHMNGLTELPAELGACRSLEVLSASHNCLSQLPTSLADLSRLRKLNLSHNRFAHIPVCVFSLKELDFLHVAPTAWRTLPSIQCLAGLQIFIAEGNHIHTFPRSLCLLTSLELLNLNNNDIQTLPAELYMLCKLTRIAWNPMDKGLHISRNPLSKPLPELLEGGLEMLVSYLKDRKHT</sequence>